<organism evidence="17 18">
    <name type="scientific">Neptunitalea chrysea</name>
    <dbReference type="NCBI Taxonomy" id="1647581"/>
    <lineage>
        <taxon>Bacteria</taxon>
        <taxon>Pseudomonadati</taxon>
        <taxon>Bacteroidota</taxon>
        <taxon>Flavobacteriia</taxon>
        <taxon>Flavobacteriales</taxon>
        <taxon>Flavobacteriaceae</taxon>
        <taxon>Neptunitalea</taxon>
    </lineage>
</organism>
<protein>
    <submittedName>
        <fullName evidence="17">SusC/RagA family TonB-linked outer membrane protein</fullName>
    </submittedName>
</protein>
<feature type="signal peptide" evidence="14">
    <location>
        <begin position="1"/>
        <end position="20"/>
    </location>
</feature>
<dbReference type="InterPro" id="IPR008969">
    <property type="entry name" value="CarboxyPept-like_regulatory"/>
</dbReference>
<dbReference type="Pfam" id="PF13715">
    <property type="entry name" value="CarbopepD_reg_2"/>
    <property type="match status" value="1"/>
</dbReference>
<name>A0A9W6ET80_9FLAO</name>
<keyword evidence="9 13" id="KW-0798">TonB box</keyword>
<feature type="domain" description="TonB-dependent receptor plug" evidence="16">
    <location>
        <begin position="119"/>
        <end position="239"/>
    </location>
</feature>
<evidence type="ECO:0000256" key="7">
    <source>
        <dbReference type="ARBA" id="ARBA00023004"/>
    </source>
</evidence>
<evidence type="ECO:0000256" key="12">
    <source>
        <dbReference type="PROSITE-ProRule" id="PRU01360"/>
    </source>
</evidence>
<proteinExistence type="inferred from homology"/>
<dbReference type="InterPro" id="IPR023997">
    <property type="entry name" value="TonB-dep_OMP_SusC/RagA_CS"/>
</dbReference>
<keyword evidence="3 12" id="KW-1134">Transmembrane beta strand</keyword>
<dbReference type="InterPro" id="IPR000531">
    <property type="entry name" value="Beta-barrel_TonB"/>
</dbReference>
<keyword evidence="2 12" id="KW-0813">Transport</keyword>
<evidence type="ECO:0000256" key="1">
    <source>
        <dbReference type="ARBA" id="ARBA00004571"/>
    </source>
</evidence>
<dbReference type="Gene3D" id="2.40.170.20">
    <property type="entry name" value="TonB-dependent receptor, beta-barrel domain"/>
    <property type="match status" value="1"/>
</dbReference>
<evidence type="ECO:0000256" key="4">
    <source>
        <dbReference type="ARBA" id="ARBA00022496"/>
    </source>
</evidence>
<keyword evidence="8" id="KW-0406">Ion transport</keyword>
<evidence type="ECO:0000256" key="9">
    <source>
        <dbReference type="ARBA" id="ARBA00023077"/>
    </source>
</evidence>
<evidence type="ECO:0000313" key="17">
    <source>
        <dbReference type="EMBL" id="GLB51305.1"/>
    </source>
</evidence>
<evidence type="ECO:0000256" key="14">
    <source>
        <dbReference type="SAM" id="SignalP"/>
    </source>
</evidence>
<evidence type="ECO:0000259" key="15">
    <source>
        <dbReference type="Pfam" id="PF00593"/>
    </source>
</evidence>
<dbReference type="InterPro" id="IPR023996">
    <property type="entry name" value="TonB-dep_OMP_SusC/RagA"/>
</dbReference>
<dbReference type="Pfam" id="PF00593">
    <property type="entry name" value="TonB_dep_Rec_b-barrel"/>
    <property type="match status" value="1"/>
</dbReference>
<dbReference type="GO" id="GO:0015344">
    <property type="term" value="F:siderophore uptake transmembrane transporter activity"/>
    <property type="evidence" value="ECO:0007669"/>
    <property type="project" value="TreeGrafter"/>
</dbReference>
<dbReference type="PANTHER" id="PTHR32552">
    <property type="entry name" value="FERRICHROME IRON RECEPTOR-RELATED"/>
    <property type="match status" value="1"/>
</dbReference>
<dbReference type="InterPro" id="IPR036942">
    <property type="entry name" value="Beta-barrel_TonB_sf"/>
</dbReference>
<evidence type="ECO:0000313" key="18">
    <source>
        <dbReference type="Proteomes" id="UP001143545"/>
    </source>
</evidence>
<dbReference type="SUPFAM" id="SSF56935">
    <property type="entry name" value="Porins"/>
    <property type="match status" value="1"/>
</dbReference>
<keyword evidence="18" id="KW-1185">Reference proteome</keyword>
<gene>
    <name evidence="17" type="ORF">NBRC110019_03440</name>
</gene>
<dbReference type="InterPro" id="IPR037066">
    <property type="entry name" value="Plug_dom_sf"/>
</dbReference>
<evidence type="ECO:0000256" key="5">
    <source>
        <dbReference type="ARBA" id="ARBA00022692"/>
    </source>
</evidence>
<feature type="domain" description="TonB-dependent receptor-like beta-barrel" evidence="15">
    <location>
        <begin position="459"/>
        <end position="883"/>
    </location>
</feature>
<dbReference type="SUPFAM" id="SSF49464">
    <property type="entry name" value="Carboxypeptidase regulatory domain-like"/>
    <property type="match status" value="1"/>
</dbReference>
<dbReference type="EMBL" id="BRVP01000002">
    <property type="protein sequence ID" value="GLB51305.1"/>
    <property type="molecule type" value="Genomic_DNA"/>
</dbReference>
<evidence type="ECO:0000256" key="3">
    <source>
        <dbReference type="ARBA" id="ARBA00022452"/>
    </source>
</evidence>
<dbReference type="GO" id="GO:0009279">
    <property type="term" value="C:cell outer membrane"/>
    <property type="evidence" value="ECO:0007669"/>
    <property type="project" value="UniProtKB-SubCell"/>
</dbReference>
<evidence type="ECO:0000256" key="8">
    <source>
        <dbReference type="ARBA" id="ARBA00023065"/>
    </source>
</evidence>
<dbReference type="InterPro" id="IPR012910">
    <property type="entry name" value="Plug_dom"/>
</dbReference>
<keyword evidence="4" id="KW-0410">Iron transport</keyword>
<evidence type="ECO:0000256" key="13">
    <source>
        <dbReference type="RuleBase" id="RU003357"/>
    </source>
</evidence>
<dbReference type="InterPro" id="IPR039426">
    <property type="entry name" value="TonB-dep_rcpt-like"/>
</dbReference>
<keyword evidence="10 12" id="KW-0472">Membrane</keyword>
<keyword evidence="6 14" id="KW-0732">Signal</keyword>
<keyword evidence="7" id="KW-0408">Iron</keyword>
<sequence>MNKIKLWLIFTLFISVFSFAQTTFTGVVYDDNQIPLPGASVVVKGTSVGVTTDFDGNFSIQVPEDNKILVVTYIGYKTYEFDITGKEKATIILVPDAAQLDEVVVTALGLKQDRKALGYASQEVKSESLKEAHETNFLNSLSGKVAGVNITNSPSGLGGSSRITIRGNSSLNINNNSPLFVIDGTPISNNVGGMNTSSTQDTDYGNGAAEINPENIESINILKGPAAAALYGSRAANGAIVITTKSGAGKKGKLKISVSSSVQLETISTMPEWQNEYGQGNNMEFSFLDGSNGGTNDGVDESWGPKLDAGYTIAQFDSPRADGTRGGDVDVSSADITPTPWVSHPDNIKDFFETGVTTINSISFAKSSELGSFRASYSNLNQTGIVPNTDLKRNNVNITSRLNLTDKLKLSSNINYIKQDSGNRPSLSYGTENVMYLWAWYGRQINTASLRDYWQPGLEGTQQFNYNYNYHDNPYFNVYENTNAQNKDRVFGNISLNYDITDHLSFMFRTGRDFYRDVRTKKRAFSTQRFPEGFYGELNVYFQEANTDFLLTYDNTFNEKWGVSLSVGANRMDQKVDNSYTYANKLVVPELYSFNNAQAGNLFVVQDDTQKRINSAYAFGRFSYDNKIYLELTGRKDWSSTVPDSYFYPSANLGLVVSQMVDLPEAFSFAKLRLAAAQVGNDTGAYNSGLTTYNKETAFGEYTVLSQDSVLLNQDLKPEMTTSYEVGTELRFFNNRLYVDATYYQNLSENQIMSVDADIASGYSKRYINLGEVKNHGFELMLGVQPIKTEKFTWDANFNFSTNESEVKDLDGVNYTLTSRNGAYIQAREGGSVSAIYGYGFKRVEDKSSPYYGRIIYNSDGLPEMTDDLVYQGDYAPDFMLGIQNKFKYKNFDLSVLFDIREGGIVVSRTKTIASTSGQLKETLVGRETGIVGDGVVESNGSYQENTVNIGARSWNYSYYDRDNVEAAKYDASYTKLREITIGYTLPAKFAEKIFLENVRFSVTGRNLFIWTENPHFDPETLSVSGNTLQPGIENMALPGVRSFTFNLNFNF</sequence>
<comment type="similarity">
    <text evidence="12 13">Belongs to the TonB-dependent receptor family.</text>
</comment>
<evidence type="ECO:0000259" key="16">
    <source>
        <dbReference type="Pfam" id="PF07715"/>
    </source>
</evidence>
<dbReference type="PROSITE" id="PS52016">
    <property type="entry name" value="TONB_DEPENDENT_REC_3"/>
    <property type="match status" value="1"/>
</dbReference>
<evidence type="ECO:0000256" key="2">
    <source>
        <dbReference type="ARBA" id="ARBA00022448"/>
    </source>
</evidence>
<comment type="subcellular location">
    <subcellularLocation>
        <location evidence="1 12">Cell outer membrane</location>
        <topology evidence="1 12">Multi-pass membrane protein</topology>
    </subcellularLocation>
</comment>
<keyword evidence="5 12" id="KW-0812">Transmembrane</keyword>
<dbReference type="Gene3D" id="2.60.40.1120">
    <property type="entry name" value="Carboxypeptidase-like, regulatory domain"/>
    <property type="match status" value="1"/>
</dbReference>
<dbReference type="NCBIfam" id="TIGR04056">
    <property type="entry name" value="OMP_RagA_SusC"/>
    <property type="match status" value="1"/>
</dbReference>
<dbReference type="NCBIfam" id="TIGR04057">
    <property type="entry name" value="SusC_RagA_signa"/>
    <property type="match status" value="1"/>
</dbReference>
<dbReference type="PANTHER" id="PTHR32552:SF68">
    <property type="entry name" value="FERRICHROME OUTER MEMBRANE TRANSPORTER_PHAGE RECEPTOR"/>
    <property type="match status" value="1"/>
</dbReference>
<dbReference type="Gene3D" id="2.170.130.10">
    <property type="entry name" value="TonB-dependent receptor, plug domain"/>
    <property type="match status" value="1"/>
</dbReference>
<comment type="caution">
    <text evidence="17">The sequence shown here is derived from an EMBL/GenBank/DDBJ whole genome shotgun (WGS) entry which is preliminary data.</text>
</comment>
<accession>A0A9W6ET80</accession>
<reference evidence="17" key="1">
    <citation type="submission" date="2022-07" db="EMBL/GenBank/DDBJ databases">
        <title>Taxonomy of Novel Oxalotrophic and Methylotrophic Bacteria.</title>
        <authorList>
            <person name="Sahin N."/>
            <person name="Tani A."/>
        </authorList>
    </citation>
    <scope>NUCLEOTIDE SEQUENCE</scope>
    <source>
        <strain evidence="17">AM327</strain>
    </source>
</reference>
<feature type="chain" id="PRO_5040810709" evidence="14">
    <location>
        <begin position="21"/>
        <end position="1052"/>
    </location>
</feature>
<dbReference type="Proteomes" id="UP001143545">
    <property type="component" value="Unassembled WGS sequence"/>
</dbReference>
<evidence type="ECO:0000256" key="11">
    <source>
        <dbReference type="ARBA" id="ARBA00023237"/>
    </source>
</evidence>
<evidence type="ECO:0000256" key="6">
    <source>
        <dbReference type="ARBA" id="ARBA00022729"/>
    </source>
</evidence>
<dbReference type="AlphaFoldDB" id="A0A9W6ET80"/>
<dbReference type="Pfam" id="PF07715">
    <property type="entry name" value="Plug"/>
    <property type="match status" value="1"/>
</dbReference>
<dbReference type="RefSeq" id="WP_281751710.1">
    <property type="nucleotide sequence ID" value="NZ_BRVP01000002.1"/>
</dbReference>
<keyword evidence="11 12" id="KW-0998">Cell outer membrane</keyword>
<evidence type="ECO:0000256" key="10">
    <source>
        <dbReference type="ARBA" id="ARBA00023136"/>
    </source>
</evidence>